<dbReference type="InterPro" id="IPR000683">
    <property type="entry name" value="Gfo/Idh/MocA-like_OxRdtase_N"/>
</dbReference>
<comment type="caution">
    <text evidence="4">The sequence shown here is derived from an EMBL/GenBank/DDBJ whole genome shotgun (WGS) entry which is preliminary data.</text>
</comment>
<dbReference type="SUPFAM" id="SSF51735">
    <property type="entry name" value="NAD(P)-binding Rossmann-fold domains"/>
    <property type="match status" value="1"/>
</dbReference>
<sequence length="406" mass="41293">MSAGHAPVGAETGAASGSASGRPRIGIAGIHGHGASHVRAALELVRAGRAELAAVADPRPVEGDLATLAGGATTGGAGASHPIAVYADAAAMIAAEGLDIVVLSTPMHTHLPLALAALDAGSHVLLEKPPTPTLADFRRLVDASAEAGRAVQVGFQSLGSAGIAAVHDLVATGAVGEVRHYGALGTWLRTEAYWTRAAWAGRRTLDGVPVVDGAVTNPLAHATATALAIAGATSEADVAAVRLDLHRANAIEADDTSSLVVDLVGRPPLAAALSLTAPRRSEPSVIVEGTAGRIVYWYTLDLVQVFEPGSTVPVTSTHARTGLLENLVDHVSAGAPLLVPVAATGGFMRILEAVRMAPAPEPIDPSFLERRTGADGAHLVVDGIEAWSERVVLEGRTFAELGAPWA</sequence>
<name>A0A6I2FBE9_9MICO</name>
<evidence type="ECO:0000313" key="5">
    <source>
        <dbReference type="Proteomes" id="UP000431080"/>
    </source>
</evidence>
<dbReference type="Proteomes" id="UP000431080">
    <property type="component" value="Unassembled WGS sequence"/>
</dbReference>
<evidence type="ECO:0000259" key="3">
    <source>
        <dbReference type="Pfam" id="PF01408"/>
    </source>
</evidence>
<dbReference type="RefSeq" id="WP_153686065.1">
    <property type="nucleotide sequence ID" value="NZ_WJIF01000016.1"/>
</dbReference>
<evidence type="ECO:0000256" key="2">
    <source>
        <dbReference type="SAM" id="MobiDB-lite"/>
    </source>
</evidence>
<keyword evidence="1" id="KW-0560">Oxidoreductase</keyword>
<dbReference type="PANTHER" id="PTHR43818:SF11">
    <property type="entry name" value="BCDNA.GH03377"/>
    <property type="match status" value="1"/>
</dbReference>
<dbReference type="SUPFAM" id="SSF55347">
    <property type="entry name" value="Glyceraldehyde-3-phosphate dehydrogenase-like, C-terminal domain"/>
    <property type="match status" value="1"/>
</dbReference>
<dbReference type="GO" id="GO:0000166">
    <property type="term" value="F:nucleotide binding"/>
    <property type="evidence" value="ECO:0007669"/>
    <property type="project" value="InterPro"/>
</dbReference>
<dbReference type="Gene3D" id="3.40.50.720">
    <property type="entry name" value="NAD(P)-binding Rossmann-like Domain"/>
    <property type="match status" value="1"/>
</dbReference>
<evidence type="ECO:0000256" key="1">
    <source>
        <dbReference type="ARBA" id="ARBA00023002"/>
    </source>
</evidence>
<organism evidence="4 5">
    <name type="scientific">Agromyces agglutinans</name>
    <dbReference type="NCBI Taxonomy" id="2662258"/>
    <lineage>
        <taxon>Bacteria</taxon>
        <taxon>Bacillati</taxon>
        <taxon>Actinomycetota</taxon>
        <taxon>Actinomycetes</taxon>
        <taxon>Micrococcales</taxon>
        <taxon>Microbacteriaceae</taxon>
        <taxon>Agromyces</taxon>
    </lineage>
</organism>
<dbReference type="InterPro" id="IPR050463">
    <property type="entry name" value="Gfo/Idh/MocA_oxidrdct_glycsds"/>
</dbReference>
<evidence type="ECO:0000313" key="4">
    <source>
        <dbReference type="EMBL" id="MRG61681.1"/>
    </source>
</evidence>
<keyword evidence="5" id="KW-1185">Reference proteome</keyword>
<dbReference type="EMBL" id="WJIF01000016">
    <property type="protein sequence ID" value="MRG61681.1"/>
    <property type="molecule type" value="Genomic_DNA"/>
</dbReference>
<proteinExistence type="predicted"/>
<reference evidence="4 5" key="1">
    <citation type="submission" date="2019-10" db="EMBL/GenBank/DDBJ databases">
        <authorList>
            <person name="Nie G."/>
            <person name="Ming H."/>
            <person name="Yi B."/>
        </authorList>
    </citation>
    <scope>NUCLEOTIDE SEQUENCE [LARGE SCALE GENOMIC DNA]</scope>
    <source>
        <strain evidence="4 5">CFH 90414</strain>
    </source>
</reference>
<feature type="region of interest" description="Disordered" evidence="2">
    <location>
        <begin position="1"/>
        <end position="20"/>
    </location>
</feature>
<feature type="domain" description="Gfo/Idh/MocA-like oxidoreductase N-terminal" evidence="3">
    <location>
        <begin position="24"/>
        <end position="155"/>
    </location>
</feature>
<dbReference type="Pfam" id="PF01408">
    <property type="entry name" value="GFO_IDH_MocA"/>
    <property type="match status" value="1"/>
</dbReference>
<dbReference type="GO" id="GO:0016491">
    <property type="term" value="F:oxidoreductase activity"/>
    <property type="evidence" value="ECO:0007669"/>
    <property type="project" value="UniProtKB-KW"/>
</dbReference>
<protein>
    <submittedName>
        <fullName evidence="4">Gfo/Idh/MocA family oxidoreductase</fullName>
    </submittedName>
</protein>
<accession>A0A6I2FBE9</accession>
<dbReference type="Gene3D" id="3.30.360.10">
    <property type="entry name" value="Dihydrodipicolinate Reductase, domain 2"/>
    <property type="match status" value="1"/>
</dbReference>
<dbReference type="InterPro" id="IPR036291">
    <property type="entry name" value="NAD(P)-bd_dom_sf"/>
</dbReference>
<dbReference type="AlphaFoldDB" id="A0A6I2FBE9"/>
<dbReference type="PANTHER" id="PTHR43818">
    <property type="entry name" value="BCDNA.GH03377"/>
    <property type="match status" value="1"/>
</dbReference>
<gene>
    <name evidence="4" type="ORF">GE115_17620</name>
</gene>